<reference evidence="1 2" key="1">
    <citation type="submission" date="2024-09" db="EMBL/GenBank/DDBJ databases">
        <title>Rethinking Asexuality: The Enigmatic Case of Functional Sexual Genes in Lepraria (Stereocaulaceae).</title>
        <authorList>
            <person name="Doellman M."/>
            <person name="Sun Y."/>
            <person name="Barcenas-Pena A."/>
            <person name="Lumbsch H.T."/>
            <person name="Grewe F."/>
        </authorList>
    </citation>
    <scope>NUCLEOTIDE SEQUENCE [LARGE SCALE GENOMIC DNA]</scope>
    <source>
        <strain evidence="1 2">Mercado 3170</strain>
    </source>
</reference>
<accession>A0ABR3ZYD8</accession>
<name>A0ABR3ZYD8_9LECA</name>
<proteinExistence type="predicted"/>
<evidence type="ECO:0000313" key="2">
    <source>
        <dbReference type="Proteomes" id="UP001590950"/>
    </source>
</evidence>
<dbReference type="EMBL" id="JBEFKJ010000037">
    <property type="protein sequence ID" value="KAL2037773.1"/>
    <property type="molecule type" value="Genomic_DNA"/>
</dbReference>
<sequence>MEAYSEAVQAYTRTALGYIRNLNFSVSSTNQRTGTKKRITDIASSPQPVDAESKFTIASDGQKDCLALLTTKEIVEKIQYDLNLIGIDFYELFDLRVNLEVNQDADLLPCEDTLEHQDWEKDRSVTMFSAQNEETEVTSEGR</sequence>
<comment type="caution">
    <text evidence="1">The sequence shown here is derived from an EMBL/GenBank/DDBJ whole genome shotgun (WGS) entry which is preliminary data.</text>
</comment>
<gene>
    <name evidence="1" type="ORF">N7G274_009498</name>
</gene>
<evidence type="ECO:0000313" key="1">
    <source>
        <dbReference type="EMBL" id="KAL2037773.1"/>
    </source>
</evidence>
<dbReference type="Proteomes" id="UP001590950">
    <property type="component" value="Unassembled WGS sequence"/>
</dbReference>
<protein>
    <submittedName>
        <fullName evidence="1">Uncharacterized protein</fullName>
    </submittedName>
</protein>
<keyword evidence="2" id="KW-1185">Reference proteome</keyword>
<organism evidence="1 2">
    <name type="scientific">Stereocaulon virgatum</name>
    <dbReference type="NCBI Taxonomy" id="373712"/>
    <lineage>
        <taxon>Eukaryota</taxon>
        <taxon>Fungi</taxon>
        <taxon>Dikarya</taxon>
        <taxon>Ascomycota</taxon>
        <taxon>Pezizomycotina</taxon>
        <taxon>Lecanoromycetes</taxon>
        <taxon>OSLEUM clade</taxon>
        <taxon>Lecanoromycetidae</taxon>
        <taxon>Lecanorales</taxon>
        <taxon>Lecanorineae</taxon>
        <taxon>Stereocaulaceae</taxon>
        <taxon>Stereocaulon</taxon>
    </lineage>
</organism>